<comment type="caution">
    <text evidence="1">The sequence shown here is derived from an EMBL/GenBank/DDBJ whole genome shotgun (WGS) entry which is preliminary data.</text>
</comment>
<sequence>MPKLVTQSCKEREKLRAIVIKEYINNNVNINFSKNGMLFSLKWFLLITKAKLIEDKNKKLVIIILLRLIPSGLSKIFRNTYMTLQ</sequence>
<proteinExistence type="predicted"/>
<dbReference type="EMBL" id="BAABAV010000001">
    <property type="protein sequence ID" value="GAA4268740.1"/>
    <property type="molecule type" value="Genomic_DNA"/>
</dbReference>
<protein>
    <submittedName>
        <fullName evidence="1">Uncharacterized protein</fullName>
    </submittedName>
</protein>
<gene>
    <name evidence="1" type="ORF">GCM10022257_08410</name>
</gene>
<dbReference type="Proteomes" id="UP001500027">
    <property type="component" value="Unassembled WGS sequence"/>
</dbReference>
<reference evidence="2" key="1">
    <citation type="journal article" date="2019" name="Int. J. Syst. Evol. Microbiol.">
        <title>The Global Catalogue of Microorganisms (GCM) 10K type strain sequencing project: providing services to taxonomists for standard genome sequencing and annotation.</title>
        <authorList>
            <consortium name="The Broad Institute Genomics Platform"/>
            <consortium name="The Broad Institute Genome Sequencing Center for Infectious Disease"/>
            <person name="Wu L."/>
            <person name="Ma J."/>
        </authorList>
    </citation>
    <scope>NUCLEOTIDE SEQUENCE [LARGE SCALE GENOMIC DNA]</scope>
    <source>
        <strain evidence="2">JCM 17452</strain>
    </source>
</reference>
<accession>A0ABP8E944</accession>
<evidence type="ECO:0000313" key="1">
    <source>
        <dbReference type="EMBL" id="GAA4268740.1"/>
    </source>
</evidence>
<name>A0ABP8E944_9FLAO</name>
<organism evidence="1 2">
    <name type="scientific">Hyunsoonleella aestuarii</name>
    <dbReference type="NCBI Taxonomy" id="912802"/>
    <lineage>
        <taxon>Bacteria</taxon>
        <taxon>Pseudomonadati</taxon>
        <taxon>Bacteroidota</taxon>
        <taxon>Flavobacteriia</taxon>
        <taxon>Flavobacteriales</taxon>
        <taxon>Flavobacteriaceae</taxon>
    </lineage>
</organism>
<keyword evidence="2" id="KW-1185">Reference proteome</keyword>
<evidence type="ECO:0000313" key="2">
    <source>
        <dbReference type="Proteomes" id="UP001500027"/>
    </source>
</evidence>